<evidence type="ECO:0000256" key="1">
    <source>
        <dbReference type="SAM" id="MobiDB-lite"/>
    </source>
</evidence>
<name>A0A1C3JEG4_9VIBR</name>
<feature type="region of interest" description="Disordered" evidence="1">
    <location>
        <begin position="93"/>
        <end position="112"/>
    </location>
</feature>
<gene>
    <name evidence="2" type="primary">vspR_1</name>
    <name evidence="2" type="ORF">VCE7224_02272</name>
</gene>
<protein>
    <submittedName>
        <fullName evidence="2">Transcriptional regulator VspR</fullName>
    </submittedName>
</protein>
<evidence type="ECO:0000313" key="3">
    <source>
        <dbReference type="Proteomes" id="UP000092819"/>
    </source>
</evidence>
<dbReference type="RefSeq" id="WP_065676526.1">
    <property type="nucleotide sequence ID" value="NZ_AP025463.1"/>
</dbReference>
<accession>A0A1C3JEG4</accession>
<dbReference type="AlphaFoldDB" id="A0A1C3JEG4"/>
<dbReference type="Proteomes" id="UP000092819">
    <property type="component" value="Unassembled WGS sequence"/>
</dbReference>
<evidence type="ECO:0000313" key="2">
    <source>
        <dbReference type="EMBL" id="SBT13523.1"/>
    </source>
</evidence>
<organism evidence="2 3">
    <name type="scientific">Vibrio celticus</name>
    <dbReference type="NCBI Taxonomy" id="446372"/>
    <lineage>
        <taxon>Bacteria</taxon>
        <taxon>Pseudomonadati</taxon>
        <taxon>Pseudomonadota</taxon>
        <taxon>Gammaproteobacteria</taxon>
        <taxon>Vibrionales</taxon>
        <taxon>Vibrionaceae</taxon>
        <taxon>Vibrio</taxon>
    </lineage>
</organism>
<dbReference type="EMBL" id="FLQZ01000043">
    <property type="protein sequence ID" value="SBT13523.1"/>
    <property type="molecule type" value="Genomic_DNA"/>
</dbReference>
<proteinExistence type="predicted"/>
<sequence>MSSKPIHLIPFLYQILIEDQLDDFSVLELRDRYLALAGSTLDKAAARRLVYRHILRLKNKQLLCKVSVKGTKKATYQKTELFSKATWELTKHNSTTKVSENHDSSYESKSNSPKTVLQERLEQCESDFLACLQEFQTYQGLSSEFPHLKEGLHDVRSKTKIQSSKLVGQIRAIKMALALS</sequence>
<reference evidence="3" key="1">
    <citation type="submission" date="2016-06" db="EMBL/GenBank/DDBJ databases">
        <authorList>
            <person name="Rodrigo-Torres L."/>
            <person name="Arahal D.R."/>
        </authorList>
    </citation>
    <scope>NUCLEOTIDE SEQUENCE [LARGE SCALE GENOMIC DNA]</scope>
    <source>
        <strain evidence="3">CECT 7224</strain>
    </source>
</reference>
<keyword evidence="3" id="KW-1185">Reference proteome</keyword>